<reference evidence="7 8" key="1">
    <citation type="journal article" date="2010" name="Cell">
        <title>The genome of Naegleria gruberi illuminates early eukaryotic versatility.</title>
        <authorList>
            <person name="Fritz-Laylin L.K."/>
            <person name="Prochnik S.E."/>
            <person name="Ginger M.L."/>
            <person name="Dacks J.B."/>
            <person name="Carpenter M.L."/>
            <person name="Field M.C."/>
            <person name="Kuo A."/>
            <person name="Paredez A."/>
            <person name="Chapman J."/>
            <person name="Pham J."/>
            <person name="Shu S."/>
            <person name="Neupane R."/>
            <person name="Cipriano M."/>
            <person name="Mancuso J."/>
            <person name="Tu H."/>
            <person name="Salamov A."/>
            <person name="Lindquist E."/>
            <person name="Shapiro H."/>
            <person name="Lucas S."/>
            <person name="Grigoriev I.V."/>
            <person name="Cande W.Z."/>
            <person name="Fulton C."/>
            <person name="Rokhsar D.S."/>
            <person name="Dawson S.C."/>
        </authorList>
    </citation>
    <scope>NUCLEOTIDE SEQUENCE [LARGE SCALE GENOMIC DNA]</scope>
    <source>
        <strain evidence="7 8">NEG-M</strain>
    </source>
</reference>
<dbReference type="Gene3D" id="1.20.900.10">
    <property type="entry name" value="Dbl homology (DH) domain"/>
    <property type="match status" value="1"/>
</dbReference>
<dbReference type="AlphaFoldDB" id="D2VEP1"/>
<dbReference type="InterPro" id="IPR035899">
    <property type="entry name" value="DBL_dom_sf"/>
</dbReference>
<gene>
    <name evidence="7" type="ORF">NAEGRDRAFT_67342</name>
</gene>
<dbReference type="PANTHER" id="PTHR12673">
    <property type="entry name" value="FACIOGENITAL DYSPLASIA PROTEIN"/>
    <property type="match status" value="1"/>
</dbReference>
<evidence type="ECO:0000313" key="7">
    <source>
        <dbReference type="EMBL" id="EFC44538.1"/>
    </source>
</evidence>
<dbReference type="OrthoDB" id="8059989at2759"/>
<feature type="coiled-coil region" evidence="3">
    <location>
        <begin position="444"/>
        <end position="505"/>
    </location>
</feature>
<dbReference type="GO" id="GO:0005737">
    <property type="term" value="C:cytoplasm"/>
    <property type="evidence" value="ECO:0007669"/>
    <property type="project" value="TreeGrafter"/>
</dbReference>
<evidence type="ECO:0000259" key="5">
    <source>
        <dbReference type="PROSITE" id="PS50002"/>
    </source>
</evidence>
<dbReference type="InterPro" id="IPR036028">
    <property type="entry name" value="SH3-like_dom_sf"/>
</dbReference>
<dbReference type="GeneID" id="8848486"/>
<evidence type="ECO:0000256" key="3">
    <source>
        <dbReference type="SAM" id="Coils"/>
    </source>
</evidence>
<dbReference type="PROSITE" id="PS50010">
    <property type="entry name" value="DH_2"/>
    <property type="match status" value="1"/>
</dbReference>
<dbReference type="KEGG" id="ngr:NAEGRDRAFT_67342"/>
<keyword evidence="3" id="KW-0175">Coiled coil</keyword>
<evidence type="ECO:0000259" key="6">
    <source>
        <dbReference type="PROSITE" id="PS50010"/>
    </source>
</evidence>
<evidence type="ECO:0000256" key="1">
    <source>
        <dbReference type="ARBA" id="ARBA00022443"/>
    </source>
</evidence>
<keyword evidence="1 2" id="KW-0728">SH3 domain</keyword>
<dbReference type="Gene3D" id="2.30.30.40">
    <property type="entry name" value="SH3 Domains"/>
    <property type="match status" value="1"/>
</dbReference>
<dbReference type="PANTHER" id="PTHR12673:SF159">
    <property type="entry name" value="LD03170P"/>
    <property type="match status" value="1"/>
</dbReference>
<dbReference type="GO" id="GO:0005085">
    <property type="term" value="F:guanyl-nucleotide exchange factor activity"/>
    <property type="evidence" value="ECO:0007669"/>
    <property type="project" value="InterPro"/>
</dbReference>
<dbReference type="OMA" id="QEINYEM"/>
<evidence type="ECO:0000313" key="8">
    <source>
        <dbReference type="Proteomes" id="UP000006671"/>
    </source>
</evidence>
<dbReference type="Proteomes" id="UP000006671">
    <property type="component" value="Unassembled WGS sequence"/>
</dbReference>
<name>D2VEP1_NAEGR</name>
<evidence type="ECO:0000256" key="2">
    <source>
        <dbReference type="PROSITE-ProRule" id="PRU00192"/>
    </source>
</evidence>
<dbReference type="InterPro" id="IPR051092">
    <property type="entry name" value="FYVE_RhoGEF_PH"/>
</dbReference>
<dbReference type="SUPFAM" id="SSF48065">
    <property type="entry name" value="DBL homology domain (DH-domain)"/>
    <property type="match status" value="1"/>
</dbReference>
<dbReference type="VEuPathDB" id="AmoebaDB:NAEGRDRAFT_67342"/>
<feature type="coiled-coil region" evidence="3">
    <location>
        <begin position="815"/>
        <end position="884"/>
    </location>
</feature>
<evidence type="ECO:0000256" key="4">
    <source>
        <dbReference type="SAM" id="MobiDB-lite"/>
    </source>
</evidence>
<feature type="region of interest" description="Disordered" evidence="4">
    <location>
        <begin position="945"/>
        <end position="971"/>
    </location>
</feature>
<dbReference type="eggNOG" id="KOG4424">
    <property type="taxonomic scope" value="Eukaryota"/>
</dbReference>
<accession>D2VEP1</accession>
<dbReference type="InParanoid" id="D2VEP1"/>
<organism evidence="8">
    <name type="scientific">Naegleria gruberi</name>
    <name type="common">Amoeba</name>
    <dbReference type="NCBI Taxonomy" id="5762"/>
    <lineage>
        <taxon>Eukaryota</taxon>
        <taxon>Discoba</taxon>
        <taxon>Heterolobosea</taxon>
        <taxon>Tetramitia</taxon>
        <taxon>Eutetramitia</taxon>
        <taxon>Vahlkampfiidae</taxon>
        <taxon>Naegleria</taxon>
    </lineage>
</organism>
<dbReference type="SMART" id="SM00325">
    <property type="entry name" value="RhoGEF"/>
    <property type="match status" value="1"/>
</dbReference>
<feature type="coiled-coil region" evidence="3">
    <location>
        <begin position="600"/>
        <end position="641"/>
    </location>
</feature>
<dbReference type="STRING" id="5762.D2VEP1"/>
<feature type="domain" description="DH" evidence="6">
    <location>
        <begin position="94"/>
        <end position="285"/>
    </location>
</feature>
<keyword evidence="8" id="KW-1185">Reference proteome</keyword>
<sequence length="1003" mass="117128">MSNAVLTSADFDFSKNEIKSYVKLTLRKGDVVGVTKDNIAGWSIGKIGDRIGLFPASFASPVKCAEEQAGKIVLKIWRSYKFKKGLLGKNRVREIMCIVNELVDTEKSYLYFLEILDTLYIQMFEQRIEAKKPIISQDEIKKLFGNVRQIRNLTKILLNEIQKQKDEITNSGNIPKILDVFVRHLPFLNFYSDYVKGYDMAVEITNDLCKKNKEFEKILKQFRDDPRSKGLGLRDLLPKPMQRIFGYKNLFDRLVKITPSESVIYCKVKSLGDNMEKIVSRINESKRHFETTQKVASQLGKLLISWRKFMKEGRIRIVNEKGEEWADCYLASDIFAYTTGKKDIAYFPLVFTTLSDNGETSLILLTLNEPPLMLRFSDVSEKNEWFNLTRRNIEEEKALNAKKYNITNPIDEASRWVQSIGEFEQKNKAIDMLIAEYSVHKASLKEYESSINSYKSEIRDLIENIKKIHEERKKLDNTLEESKNIQELVNEQESLLSTVEKQREMFLSLCTDESSFRKLFGTSDTKFQAEKGNFDQVRNQRNSFDSQNSNYLTSNVIIDAKTQESIEQLKREYGEEFSLIHNVIQQLDHQEINYEMVYQKQEYENRNKFLEERNRTLEENNQKLNRKVTKLYEKIKLLESSMTETLQKNSFDKFSIEIKSLFEQNDEINVKKIETACERIGASEIDSKYEETIKKKDAEIEELKKIISDFNNARNDDEVIEDVNELSSRNAKLMNEIKLVTTTLGNVREEKINERKHISKQLEELSITYKSQIQYYISTNKMLLNQISTSQQAVTDMQLELANMFEKLERNFIRNSDSSQTIDELRQQLEKSKQDNMKLQFSLAHSITKEMKCQKLLEEEKQKLIQSEQKLSQSDQELNALRRKSFRLPTTETLPSRFSIRELPETPITTQVFQRVEPKELPQRPVSMVIPESASNDIQEEIEDYVDPTSSDKPRASPMRSSISNEDPRRRTISFLNPLLGMNSKQDTNLIDEMKNRFSLKKK</sequence>
<feature type="domain" description="SH3" evidence="5">
    <location>
        <begin position="2"/>
        <end position="64"/>
    </location>
</feature>
<proteinExistence type="predicted"/>
<dbReference type="InterPro" id="IPR001452">
    <property type="entry name" value="SH3_domain"/>
</dbReference>
<dbReference type="PROSITE" id="PS50002">
    <property type="entry name" value="SH3"/>
    <property type="match status" value="1"/>
</dbReference>
<dbReference type="Pfam" id="PF00621">
    <property type="entry name" value="RhoGEF"/>
    <property type="match status" value="1"/>
</dbReference>
<dbReference type="EMBL" id="GG738867">
    <property type="protein sequence ID" value="EFC44538.1"/>
    <property type="molecule type" value="Genomic_DNA"/>
</dbReference>
<dbReference type="RefSeq" id="XP_002677282.1">
    <property type="nucleotide sequence ID" value="XM_002677236.1"/>
</dbReference>
<dbReference type="CDD" id="cd00160">
    <property type="entry name" value="RhoGEF"/>
    <property type="match status" value="1"/>
</dbReference>
<dbReference type="SUPFAM" id="SSF50044">
    <property type="entry name" value="SH3-domain"/>
    <property type="match status" value="1"/>
</dbReference>
<dbReference type="InterPro" id="IPR000219">
    <property type="entry name" value="DH_dom"/>
</dbReference>
<protein>
    <submittedName>
        <fullName evidence="7">RhoGEF domain-containing protein</fullName>
    </submittedName>
</protein>